<dbReference type="KEGG" id="bgt:106062275"/>
<gene>
    <name evidence="2" type="primary">106062275</name>
</gene>
<keyword evidence="1" id="KW-1133">Transmembrane helix</keyword>
<keyword evidence="1" id="KW-0812">Transmembrane</keyword>
<evidence type="ECO:0000313" key="3">
    <source>
        <dbReference type="Proteomes" id="UP000076420"/>
    </source>
</evidence>
<organism evidence="2 3">
    <name type="scientific">Biomphalaria glabrata</name>
    <name type="common">Bloodfluke planorb</name>
    <name type="synonym">Freshwater snail</name>
    <dbReference type="NCBI Taxonomy" id="6526"/>
    <lineage>
        <taxon>Eukaryota</taxon>
        <taxon>Metazoa</taxon>
        <taxon>Spiralia</taxon>
        <taxon>Lophotrochozoa</taxon>
        <taxon>Mollusca</taxon>
        <taxon>Gastropoda</taxon>
        <taxon>Heterobranchia</taxon>
        <taxon>Euthyneura</taxon>
        <taxon>Panpulmonata</taxon>
        <taxon>Hygrophila</taxon>
        <taxon>Lymnaeoidea</taxon>
        <taxon>Planorbidae</taxon>
        <taxon>Biomphalaria</taxon>
    </lineage>
</organism>
<keyword evidence="1" id="KW-0472">Membrane</keyword>
<feature type="transmembrane region" description="Helical" evidence="1">
    <location>
        <begin position="15"/>
        <end position="37"/>
    </location>
</feature>
<proteinExistence type="predicted"/>
<protein>
    <submittedName>
        <fullName evidence="2">Uncharacterized protein</fullName>
    </submittedName>
</protein>
<evidence type="ECO:0000313" key="2">
    <source>
        <dbReference type="EnsemblMetazoa" id="BGLB021469-PA"/>
    </source>
</evidence>
<evidence type="ECO:0000256" key="1">
    <source>
        <dbReference type="SAM" id="Phobius"/>
    </source>
</evidence>
<dbReference type="VEuPathDB" id="VectorBase:BGLB021469"/>
<sequence length="112" mass="12586">MVILTLVMSLLENVITVKITLLGLIVRNVLLAILVILKQAPVVFVLALWKSPLIILPVPVIIMKAKEHFSVAAFQDIQDPDVKGQNEKHVAYSKRIMFFVNLTRISSRLLTL</sequence>
<reference evidence="2" key="1">
    <citation type="submission" date="2020-05" db="UniProtKB">
        <authorList>
            <consortium name="EnsemblMetazoa"/>
        </authorList>
    </citation>
    <scope>IDENTIFICATION</scope>
    <source>
        <strain evidence="2">BB02</strain>
    </source>
</reference>
<name>A0A2C9KMU0_BIOGL</name>
<dbReference type="EnsemblMetazoa" id="BGLB021469-RA">
    <property type="protein sequence ID" value="BGLB021469-PA"/>
    <property type="gene ID" value="BGLB021469"/>
</dbReference>
<feature type="transmembrane region" description="Helical" evidence="1">
    <location>
        <begin position="43"/>
        <end position="62"/>
    </location>
</feature>
<dbReference type="AlphaFoldDB" id="A0A2C9KMU0"/>
<accession>A0A2C9KMU0</accession>
<dbReference type="Proteomes" id="UP000076420">
    <property type="component" value="Unassembled WGS sequence"/>
</dbReference>